<evidence type="ECO:0000313" key="3">
    <source>
        <dbReference type="WBParaSite" id="Pan_g6763.t1"/>
    </source>
</evidence>
<dbReference type="Proteomes" id="UP000492821">
    <property type="component" value="Unassembled WGS sequence"/>
</dbReference>
<dbReference type="WBParaSite" id="Pan_g6763.t1">
    <property type="protein sequence ID" value="Pan_g6763.t1"/>
    <property type="gene ID" value="Pan_g6763"/>
</dbReference>
<accession>A0A7E4W417</accession>
<reference evidence="3" key="2">
    <citation type="submission" date="2020-10" db="UniProtKB">
        <authorList>
            <consortium name="WormBaseParasite"/>
        </authorList>
    </citation>
    <scope>IDENTIFICATION</scope>
</reference>
<keyword evidence="2" id="KW-1185">Reference proteome</keyword>
<organism evidence="2 3">
    <name type="scientific">Panagrellus redivivus</name>
    <name type="common">Microworm</name>
    <dbReference type="NCBI Taxonomy" id="6233"/>
    <lineage>
        <taxon>Eukaryota</taxon>
        <taxon>Metazoa</taxon>
        <taxon>Ecdysozoa</taxon>
        <taxon>Nematoda</taxon>
        <taxon>Chromadorea</taxon>
        <taxon>Rhabditida</taxon>
        <taxon>Tylenchina</taxon>
        <taxon>Panagrolaimomorpha</taxon>
        <taxon>Panagrolaimoidea</taxon>
        <taxon>Panagrolaimidae</taxon>
        <taxon>Panagrellus</taxon>
    </lineage>
</organism>
<name>A0A7E4W417_PANRE</name>
<evidence type="ECO:0000256" key="1">
    <source>
        <dbReference type="SAM" id="Coils"/>
    </source>
</evidence>
<dbReference type="AlphaFoldDB" id="A0A7E4W417"/>
<proteinExistence type="predicted"/>
<protein>
    <submittedName>
        <fullName evidence="3">Spore coat protein</fullName>
    </submittedName>
</protein>
<feature type="coiled-coil region" evidence="1">
    <location>
        <begin position="84"/>
        <end position="132"/>
    </location>
</feature>
<sequence length="154" mass="17663">MVILQGYIQNPFLGVLHLDCIKIAFATCKSALRLLILAIRILPRLCQPAARHPPRICEDLHLRRRPATLLVKPSEMNEQQLQTHDYWTNEIANLNNQIANLNQTINFLQNENADLRQRYNQAYQQITSLDAALQKVASVALNVPVQQLPPHNHY</sequence>
<keyword evidence="1" id="KW-0175">Coiled coil</keyword>
<reference evidence="2" key="1">
    <citation type="journal article" date="2013" name="Genetics">
        <title>The draft genome and transcriptome of Panagrellus redivivus are shaped by the harsh demands of a free-living lifestyle.</title>
        <authorList>
            <person name="Srinivasan J."/>
            <person name="Dillman A.R."/>
            <person name="Macchietto M.G."/>
            <person name="Heikkinen L."/>
            <person name="Lakso M."/>
            <person name="Fracchia K.M."/>
            <person name="Antoshechkin I."/>
            <person name="Mortazavi A."/>
            <person name="Wong G."/>
            <person name="Sternberg P.W."/>
        </authorList>
    </citation>
    <scope>NUCLEOTIDE SEQUENCE [LARGE SCALE GENOMIC DNA]</scope>
    <source>
        <strain evidence="2">MT8872</strain>
    </source>
</reference>
<evidence type="ECO:0000313" key="2">
    <source>
        <dbReference type="Proteomes" id="UP000492821"/>
    </source>
</evidence>